<dbReference type="Proteomes" id="UP000546257">
    <property type="component" value="Unassembled WGS sequence"/>
</dbReference>
<accession>A0A7J9SGP4</accession>
<dbReference type="Pfam" id="PF23444">
    <property type="entry name" value="DUF7127"/>
    <property type="match status" value="1"/>
</dbReference>
<dbReference type="RefSeq" id="WP_185191540.1">
    <property type="nucleotide sequence ID" value="NZ_JACKXD010000001.1"/>
</dbReference>
<dbReference type="EMBL" id="JACKXD010000001">
    <property type="protein sequence ID" value="MBB6645166.1"/>
    <property type="molecule type" value="Genomic_DNA"/>
</dbReference>
<dbReference type="AlphaFoldDB" id="A0A7J9SGP4"/>
<protein>
    <submittedName>
        <fullName evidence="1">Hsp20/alpha crystallin family protein</fullName>
    </submittedName>
</protein>
<keyword evidence="2" id="KW-1185">Reference proteome</keyword>
<proteinExistence type="predicted"/>
<sequence>MNTSQEAGNNGRIVRRYEYDDSWVLAADIGAAAGDVDVDVVGRTAIVVAGHGDEVTEVEFELPADDATVETRNGVVTIEVGV</sequence>
<evidence type="ECO:0000313" key="1">
    <source>
        <dbReference type="EMBL" id="MBB6645166.1"/>
    </source>
</evidence>
<comment type="caution">
    <text evidence="1">The sequence shown here is derived from an EMBL/GenBank/DDBJ whole genome shotgun (WGS) entry which is preliminary data.</text>
</comment>
<evidence type="ECO:0000313" key="2">
    <source>
        <dbReference type="Proteomes" id="UP000546257"/>
    </source>
</evidence>
<gene>
    <name evidence="1" type="ORF">H5V44_02430</name>
</gene>
<reference evidence="1 2" key="1">
    <citation type="submission" date="2020-08" db="EMBL/GenBank/DDBJ databases">
        <authorList>
            <person name="Seo M.-J."/>
        </authorList>
    </citation>
    <scope>NUCLEOTIDE SEQUENCE [LARGE SCALE GENOMIC DNA]</scope>
    <source>
        <strain evidence="1 2">MBLA0160</strain>
    </source>
</reference>
<organism evidence="1 2">
    <name type="scientific">Halobellus ruber</name>
    <dbReference type="NCBI Taxonomy" id="2761102"/>
    <lineage>
        <taxon>Archaea</taxon>
        <taxon>Methanobacteriati</taxon>
        <taxon>Methanobacteriota</taxon>
        <taxon>Stenosarchaea group</taxon>
        <taxon>Halobacteria</taxon>
        <taxon>Halobacteriales</taxon>
        <taxon>Haloferacaceae</taxon>
        <taxon>Halobellus</taxon>
    </lineage>
</organism>
<dbReference type="InterPro" id="IPR055551">
    <property type="entry name" value="DUF7127"/>
</dbReference>
<name>A0A7J9SGP4_9EURY</name>